<dbReference type="InterPro" id="IPR000866">
    <property type="entry name" value="AhpC/TSA"/>
</dbReference>
<dbReference type="PANTHER" id="PTHR42852:SF13">
    <property type="entry name" value="PROTEIN DIPZ"/>
    <property type="match status" value="1"/>
</dbReference>
<evidence type="ECO:0000259" key="2">
    <source>
        <dbReference type="PROSITE" id="PS51352"/>
    </source>
</evidence>
<dbReference type="Gene3D" id="3.40.30.10">
    <property type="entry name" value="Glutaredoxin"/>
    <property type="match status" value="1"/>
</dbReference>
<keyword evidence="1" id="KW-0812">Transmembrane</keyword>
<protein>
    <submittedName>
        <fullName evidence="3">Redoxin domain-containing protein</fullName>
    </submittedName>
</protein>
<dbReference type="SUPFAM" id="SSF52833">
    <property type="entry name" value="Thioredoxin-like"/>
    <property type="match status" value="1"/>
</dbReference>
<evidence type="ECO:0000313" key="3">
    <source>
        <dbReference type="EMBL" id="NER15541.1"/>
    </source>
</evidence>
<dbReference type="InterPro" id="IPR050553">
    <property type="entry name" value="Thioredoxin_ResA/DsbE_sf"/>
</dbReference>
<dbReference type="EMBL" id="JAABOO010000005">
    <property type="protein sequence ID" value="NER15541.1"/>
    <property type="molecule type" value="Genomic_DNA"/>
</dbReference>
<comment type="caution">
    <text evidence="3">The sequence shown here is derived from an EMBL/GenBank/DDBJ whole genome shotgun (WGS) entry which is preliminary data.</text>
</comment>
<keyword evidence="1" id="KW-0472">Membrane</keyword>
<dbReference type="GO" id="GO:0016491">
    <property type="term" value="F:oxidoreductase activity"/>
    <property type="evidence" value="ECO:0007669"/>
    <property type="project" value="InterPro"/>
</dbReference>
<dbReference type="Pfam" id="PF00578">
    <property type="entry name" value="AhpC-TSA"/>
    <property type="match status" value="1"/>
</dbReference>
<evidence type="ECO:0000313" key="4">
    <source>
        <dbReference type="Proteomes" id="UP000468581"/>
    </source>
</evidence>
<keyword evidence="4" id="KW-1185">Reference proteome</keyword>
<dbReference type="AlphaFoldDB" id="A0A6P0UQC0"/>
<dbReference type="RefSeq" id="WP_163608836.1">
    <property type="nucleotide sequence ID" value="NZ_JAABOO010000005.1"/>
</dbReference>
<reference evidence="3 4" key="1">
    <citation type="submission" date="2020-01" db="EMBL/GenBank/DDBJ databases">
        <title>Leptobacterium flavescens.</title>
        <authorList>
            <person name="Wang G."/>
        </authorList>
    </citation>
    <scope>NUCLEOTIDE SEQUENCE [LARGE SCALE GENOMIC DNA]</scope>
    <source>
        <strain evidence="3 4">KCTC 22160</strain>
    </source>
</reference>
<sequence>MKNKKRLLINILIIAVVLAFFITPLGHESKILLNRIMAFSPETIKVEDRQKISDFDWKLKDENWDFFNFKDSKGEVIFVHFWASWRIPSIAEAKSIQKLYNDYKGKVRFYLITNETREPVEELMAKRGYDFPVTYLIIDEKMPFDADKIPSTYVIDRDGYIALERFGIANWNSKGVRKLLDELIED</sequence>
<evidence type="ECO:0000256" key="1">
    <source>
        <dbReference type="SAM" id="Phobius"/>
    </source>
</evidence>
<dbReference type="InterPro" id="IPR013766">
    <property type="entry name" value="Thioredoxin_domain"/>
</dbReference>
<dbReference type="CDD" id="cd02966">
    <property type="entry name" value="TlpA_like_family"/>
    <property type="match status" value="1"/>
</dbReference>
<keyword evidence="1" id="KW-1133">Transmembrane helix</keyword>
<dbReference type="Proteomes" id="UP000468581">
    <property type="component" value="Unassembled WGS sequence"/>
</dbReference>
<dbReference type="InterPro" id="IPR036249">
    <property type="entry name" value="Thioredoxin-like_sf"/>
</dbReference>
<feature type="domain" description="Thioredoxin" evidence="2">
    <location>
        <begin position="46"/>
        <end position="185"/>
    </location>
</feature>
<dbReference type="GO" id="GO:0016209">
    <property type="term" value="F:antioxidant activity"/>
    <property type="evidence" value="ECO:0007669"/>
    <property type="project" value="InterPro"/>
</dbReference>
<dbReference type="PROSITE" id="PS51352">
    <property type="entry name" value="THIOREDOXIN_2"/>
    <property type="match status" value="1"/>
</dbReference>
<proteinExistence type="predicted"/>
<organism evidence="3 4">
    <name type="scientific">Leptobacterium flavescens</name>
    <dbReference type="NCBI Taxonomy" id="472055"/>
    <lineage>
        <taxon>Bacteria</taxon>
        <taxon>Pseudomonadati</taxon>
        <taxon>Bacteroidota</taxon>
        <taxon>Flavobacteriia</taxon>
        <taxon>Flavobacteriales</taxon>
        <taxon>Flavobacteriaceae</taxon>
        <taxon>Leptobacterium</taxon>
    </lineage>
</organism>
<accession>A0A6P0UQC0</accession>
<gene>
    <name evidence="3" type="ORF">GWK08_18950</name>
</gene>
<name>A0A6P0UQC0_9FLAO</name>
<feature type="transmembrane region" description="Helical" evidence="1">
    <location>
        <begin position="7"/>
        <end position="26"/>
    </location>
</feature>
<dbReference type="PANTHER" id="PTHR42852">
    <property type="entry name" value="THIOL:DISULFIDE INTERCHANGE PROTEIN DSBE"/>
    <property type="match status" value="1"/>
</dbReference>